<feature type="transmembrane region" description="Helical" evidence="1">
    <location>
        <begin position="52"/>
        <end position="72"/>
    </location>
</feature>
<keyword evidence="1" id="KW-0812">Transmembrane</keyword>
<evidence type="ECO:0000313" key="3">
    <source>
        <dbReference type="Proteomes" id="UP000239590"/>
    </source>
</evidence>
<reference evidence="3" key="1">
    <citation type="submission" date="2018-02" db="EMBL/GenBank/DDBJ databases">
        <title>Genome sequencing of Solimonas sp. HR-BB.</title>
        <authorList>
            <person name="Lee Y."/>
            <person name="Jeon C.O."/>
        </authorList>
    </citation>
    <scope>NUCLEOTIDE SEQUENCE [LARGE SCALE GENOMIC DNA]</scope>
    <source>
        <strain evidence="3">HR-U</strain>
    </source>
</reference>
<dbReference type="InterPro" id="IPR029377">
    <property type="entry name" value="TMEM220"/>
</dbReference>
<protein>
    <recommendedName>
        <fullName evidence="4">Transmembrane family 220, helix</fullName>
    </recommendedName>
</protein>
<evidence type="ECO:0008006" key="4">
    <source>
        <dbReference type="Google" id="ProtNLM"/>
    </source>
</evidence>
<feature type="transmembrane region" description="Helical" evidence="1">
    <location>
        <begin position="26"/>
        <end position="43"/>
    </location>
</feature>
<name>A0A2S7IN72_9BACT</name>
<keyword evidence="1" id="KW-0472">Membrane</keyword>
<organism evidence="2 3">
    <name type="scientific">Siphonobacter curvatus</name>
    <dbReference type="NCBI Taxonomy" id="2094562"/>
    <lineage>
        <taxon>Bacteria</taxon>
        <taxon>Pseudomonadati</taxon>
        <taxon>Bacteroidota</taxon>
        <taxon>Cytophagia</taxon>
        <taxon>Cytophagales</taxon>
        <taxon>Cytophagaceae</taxon>
        <taxon>Siphonobacter</taxon>
    </lineage>
</organism>
<evidence type="ECO:0000256" key="1">
    <source>
        <dbReference type="SAM" id="Phobius"/>
    </source>
</evidence>
<dbReference type="OrthoDB" id="329078at2"/>
<keyword evidence="1" id="KW-1133">Transmembrane helix</keyword>
<dbReference type="Pfam" id="PF15071">
    <property type="entry name" value="TMEM220"/>
    <property type="match status" value="1"/>
</dbReference>
<feature type="transmembrane region" description="Helical" evidence="1">
    <location>
        <begin position="92"/>
        <end position="114"/>
    </location>
</feature>
<keyword evidence="3" id="KW-1185">Reference proteome</keyword>
<dbReference type="RefSeq" id="WP_104710179.1">
    <property type="nucleotide sequence ID" value="NZ_PTRA01000001.1"/>
</dbReference>
<accession>A0A2S7IN72</accession>
<evidence type="ECO:0000313" key="2">
    <source>
        <dbReference type="EMBL" id="PQA59010.1"/>
    </source>
</evidence>
<sequence length="119" mass="13457">MKYLALLLVPVFVLFASWQYNDPDPLLWGTIYLLAAYAAFRAFQGKFNREMLLVLLIWSAAWAISSWSQMTAWEGFFSEGEGLTMKTPNQELAREACGLGIVAVAYLLFLGMSFSQKRS</sequence>
<dbReference type="EMBL" id="PTRA01000001">
    <property type="protein sequence ID" value="PQA59010.1"/>
    <property type="molecule type" value="Genomic_DNA"/>
</dbReference>
<dbReference type="AlphaFoldDB" id="A0A2S7IN72"/>
<gene>
    <name evidence="2" type="ORF">C5O19_04965</name>
</gene>
<dbReference type="Proteomes" id="UP000239590">
    <property type="component" value="Unassembled WGS sequence"/>
</dbReference>
<proteinExistence type="predicted"/>
<comment type="caution">
    <text evidence="2">The sequence shown here is derived from an EMBL/GenBank/DDBJ whole genome shotgun (WGS) entry which is preliminary data.</text>
</comment>